<dbReference type="PANTHER" id="PTHR42959">
    <property type="entry name" value="CARBAMOYLTRANSFERASE"/>
    <property type="match status" value="1"/>
</dbReference>
<dbReference type="Gene3D" id="3.30.420.40">
    <property type="match status" value="1"/>
</dbReference>
<evidence type="ECO:0000256" key="5">
    <source>
        <dbReference type="ARBA" id="ARBA00022771"/>
    </source>
</evidence>
<gene>
    <name evidence="12" type="primary">hypF</name>
    <name evidence="12" type="ORF">HUK38_06580</name>
</gene>
<evidence type="ECO:0000313" key="12">
    <source>
        <dbReference type="EMBL" id="MBB1125896.1"/>
    </source>
</evidence>
<dbReference type="Pfam" id="PF17788">
    <property type="entry name" value="HypF_C"/>
    <property type="match status" value="1"/>
</dbReference>
<dbReference type="InterPro" id="IPR055128">
    <property type="entry name" value="HypF_C_2"/>
</dbReference>
<comment type="caution">
    <text evidence="12">The sequence shown here is derived from an EMBL/GenBank/DDBJ whole genome shotgun (WGS) entry which is preliminary data.</text>
</comment>
<dbReference type="Proteomes" id="UP000548632">
    <property type="component" value="Unassembled WGS sequence"/>
</dbReference>
<evidence type="ECO:0000256" key="2">
    <source>
        <dbReference type="ARBA" id="ARBA00008097"/>
    </source>
</evidence>
<name>A0A839HES7_9GAMM</name>
<dbReference type="Gene3D" id="3.30.420.360">
    <property type="match status" value="1"/>
</dbReference>
<keyword evidence="4" id="KW-0479">Metal-binding</keyword>
<dbReference type="InterPro" id="IPR006070">
    <property type="entry name" value="Sua5-like_dom"/>
</dbReference>
<dbReference type="GO" id="GO:0008270">
    <property type="term" value="F:zinc ion binding"/>
    <property type="evidence" value="ECO:0007669"/>
    <property type="project" value="UniProtKB-KW"/>
</dbReference>
<dbReference type="Pfam" id="PF22521">
    <property type="entry name" value="HypF_C_2"/>
    <property type="match status" value="1"/>
</dbReference>
<dbReference type="Pfam" id="PF01300">
    <property type="entry name" value="Sua5_yciO_yrdC"/>
    <property type="match status" value="1"/>
</dbReference>
<keyword evidence="12" id="KW-0808">Transferase</keyword>
<dbReference type="InterPro" id="IPR017968">
    <property type="entry name" value="Acylphosphatase_CS"/>
</dbReference>
<evidence type="ECO:0000256" key="7">
    <source>
        <dbReference type="ARBA" id="ARBA00048220"/>
    </source>
</evidence>
<evidence type="ECO:0000256" key="3">
    <source>
        <dbReference type="ARBA" id="ARBA00022598"/>
    </source>
</evidence>
<dbReference type="PROSITE" id="PS51160">
    <property type="entry name" value="ACYLPHOSPHATASE_3"/>
    <property type="match status" value="1"/>
</dbReference>
<dbReference type="GO" id="GO:0016874">
    <property type="term" value="F:ligase activity"/>
    <property type="evidence" value="ECO:0007669"/>
    <property type="project" value="UniProtKB-UniRule"/>
</dbReference>
<evidence type="ECO:0000256" key="1">
    <source>
        <dbReference type="ARBA" id="ARBA00004711"/>
    </source>
</evidence>
<feature type="active site" evidence="9">
    <location>
        <position position="22"/>
    </location>
</feature>
<feature type="active site" evidence="9">
    <location>
        <position position="40"/>
    </location>
</feature>
<dbReference type="Pfam" id="PF00708">
    <property type="entry name" value="Acylphosphatase"/>
    <property type="match status" value="1"/>
</dbReference>
<keyword evidence="9" id="KW-0378">Hydrolase</keyword>
<dbReference type="Gene3D" id="3.30.110.120">
    <property type="match status" value="1"/>
</dbReference>
<keyword evidence="5" id="KW-0863">Zinc-finger</keyword>
<dbReference type="PANTHER" id="PTHR42959:SF1">
    <property type="entry name" value="CARBAMOYLTRANSFERASE HYPF"/>
    <property type="match status" value="1"/>
</dbReference>
<comment type="catalytic activity">
    <reaction evidence="7 8">
        <text>C-terminal L-cysteinyl-[HypE protein] + carbamoyl phosphate + ATP + H2O = C-terminal S-carboxamide-L-cysteinyl-[HypE protein] + AMP + phosphate + diphosphate + H(+)</text>
        <dbReference type="Rhea" id="RHEA:55636"/>
        <dbReference type="Rhea" id="RHEA-COMP:14247"/>
        <dbReference type="Rhea" id="RHEA-COMP:14392"/>
        <dbReference type="ChEBI" id="CHEBI:15377"/>
        <dbReference type="ChEBI" id="CHEBI:15378"/>
        <dbReference type="ChEBI" id="CHEBI:30616"/>
        <dbReference type="ChEBI" id="CHEBI:33019"/>
        <dbReference type="ChEBI" id="CHEBI:43474"/>
        <dbReference type="ChEBI" id="CHEBI:58228"/>
        <dbReference type="ChEBI" id="CHEBI:76913"/>
        <dbReference type="ChEBI" id="CHEBI:139126"/>
        <dbReference type="ChEBI" id="CHEBI:456215"/>
    </reaction>
</comment>
<dbReference type="SUPFAM" id="SSF54975">
    <property type="entry name" value="Acylphosphatase/BLUF domain-like"/>
    <property type="match status" value="1"/>
</dbReference>
<evidence type="ECO:0000259" key="11">
    <source>
        <dbReference type="PROSITE" id="PS51163"/>
    </source>
</evidence>
<comment type="pathway">
    <text evidence="1 8">Protein modification; [NiFe] hydrogenase maturation.</text>
</comment>
<dbReference type="InterPro" id="IPR051060">
    <property type="entry name" value="Carbamoyltrans_HypF-like"/>
</dbReference>
<dbReference type="EC" id="6.2.-.-" evidence="8"/>
<keyword evidence="6" id="KW-0862">Zinc</keyword>
<dbReference type="Pfam" id="PF07503">
    <property type="entry name" value="zf-HYPF"/>
    <property type="match status" value="2"/>
</dbReference>
<comment type="function">
    <text evidence="8">Involved in the maturation of [NiFe] hydrogenases. Along with HypE, it catalyzes the synthesis of the CN ligands of the active site iron of [NiFe]-hydrogenases. HypF functions as a carbamoyl transferase using carbamoylphosphate as a substrate and transferring the carboxamido moiety in an ATP-dependent reaction to the thiolate of the C-terminal cysteine of HypE yielding a protein-S-carboxamide.</text>
</comment>
<proteinExistence type="inferred from homology"/>
<dbReference type="UniPathway" id="UPA00335"/>
<dbReference type="GO" id="GO:0016743">
    <property type="term" value="F:carboxyl- or carbamoyltransferase activity"/>
    <property type="evidence" value="ECO:0007669"/>
    <property type="project" value="UniProtKB-UniRule"/>
</dbReference>
<feature type="domain" description="Acylphosphatase-like" evidence="10">
    <location>
        <begin position="7"/>
        <end position="97"/>
    </location>
</feature>
<evidence type="ECO:0000259" key="10">
    <source>
        <dbReference type="PROSITE" id="PS51160"/>
    </source>
</evidence>
<dbReference type="InterPro" id="IPR041440">
    <property type="entry name" value="HypF_C"/>
</dbReference>
<organism evidence="12 13">
    <name type="scientific">Thiospirillum jenense</name>
    <dbReference type="NCBI Taxonomy" id="1653858"/>
    <lineage>
        <taxon>Bacteria</taxon>
        <taxon>Pseudomonadati</taxon>
        <taxon>Pseudomonadota</taxon>
        <taxon>Gammaproteobacteria</taxon>
        <taxon>Chromatiales</taxon>
        <taxon>Chromatiaceae</taxon>
        <taxon>Thiospirillum</taxon>
    </lineage>
</organism>
<dbReference type="InterPro" id="IPR017945">
    <property type="entry name" value="DHBP_synth_RibB-like_a/b_dom"/>
</dbReference>
<dbReference type="NCBIfam" id="TIGR00143">
    <property type="entry name" value="hypF"/>
    <property type="match status" value="1"/>
</dbReference>
<dbReference type="InterPro" id="IPR001792">
    <property type="entry name" value="Acylphosphatase-like_dom"/>
</dbReference>
<dbReference type="InterPro" id="IPR011125">
    <property type="entry name" value="Znf_HypF"/>
</dbReference>
<accession>A0A839HES7</accession>
<sequence>MTPFSNAATIRIRGLVQGVGFRPHVWHCARALHLIGTVQNDGDGVLIEVWSASASALDQFCAALQRDCPPLAQITAIERRRLNHPPPASLTDFHIIASAATAVHTGIIPDIATCAACRADLTDPANRRYRYAFTNCTHCGPRFSIITALPYDRVQTSMAAFPLCPTCAAEYADPADRRFHAQPNACPSCGPQLTLTHPDGSAVALLDGDVIATTRQLLRDGGIVAVQGIGGFHLACDAAHVAAVARLRLRKGRDAKPFALMAADLTTIRRYCAVSESEAQLLTSPAAPIVLLDRLPPCQITGDDLAAAVAPGQDSLGFMLPYSPLHWLLLTDQPRPLVMTSGNRSAEPQVTEHADAYQQLGGIADALLLHNRGIVNRVDDSVARVLLGKTHMLRRARGYAPAPLYLPDDCVTNTTVLALGAELKSTFCFVTGNRALLSPHLGDLDNPRTFAEYQRMIAAYQRLFALEPAVIAVDLHPDYRATQYGRDWAARAELPLIFVQHHHAHLAAVLAEHGWSRHGGKVLGWALDGLGYGADGTLWGAELLLCDYCHAERVAHLKAVALPGGDRAATQPWRNLLAQLDAAGVWSTAVARWSNVPIMQLLLAQPVDLLRQMIAQQINSPRSSSAGRLFDAVAAALLPEYAMQLNYDGQAAQALEMLARPQLAAAGDGYCFEITTDAMEQQVLEPAPIWAELFADLIAGVAPALIAARFHTGLARALVDSAQQQAARFGVTTLALAGGVLQNRSLLVQITQRAEAAGLRVLTAQQVPCHDGGIALGQAVVAGQRYVSGGKVGAGRAM</sequence>
<dbReference type="PIRSF" id="PIRSF006256">
    <property type="entry name" value="CMPcnvr_hdrg_mat"/>
    <property type="match status" value="1"/>
</dbReference>
<feature type="domain" description="YrdC-like" evidence="11">
    <location>
        <begin position="208"/>
        <end position="398"/>
    </location>
</feature>
<dbReference type="SUPFAM" id="SSF55821">
    <property type="entry name" value="YrdC/RibB"/>
    <property type="match status" value="1"/>
</dbReference>
<evidence type="ECO:0000256" key="6">
    <source>
        <dbReference type="ARBA" id="ARBA00022833"/>
    </source>
</evidence>
<dbReference type="PROSITE" id="PS00150">
    <property type="entry name" value="ACYLPHOSPHATASE_1"/>
    <property type="match status" value="1"/>
</dbReference>
<dbReference type="InterPro" id="IPR036046">
    <property type="entry name" value="Acylphosphatase-like_dom_sf"/>
</dbReference>
<dbReference type="GO" id="GO:0003998">
    <property type="term" value="F:acylphosphatase activity"/>
    <property type="evidence" value="ECO:0007669"/>
    <property type="project" value="UniProtKB-EC"/>
</dbReference>
<dbReference type="GO" id="GO:0051604">
    <property type="term" value="P:protein maturation"/>
    <property type="evidence" value="ECO:0007669"/>
    <property type="project" value="TreeGrafter"/>
</dbReference>
<comment type="catalytic activity">
    <reaction evidence="9">
        <text>an acyl phosphate + H2O = a carboxylate + phosphate + H(+)</text>
        <dbReference type="Rhea" id="RHEA:14965"/>
        <dbReference type="ChEBI" id="CHEBI:15377"/>
        <dbReference type="ChEBI" id="CHEBI:15378"/>
        <dbReference type="ChEBI" id="CHEBI:29067"/>
        <dbReference type="ChEBI" id="CHEBI:43474"/>
        <dbReference type="ChEBI" id="CHEBI:59918"/>
        <dbReference type="EC" id="3.6.1.7"/>
    </reaction>
</comment>
<dbReference type="PROSITE" id="PS51163">
    <property type="entry name" value="YRDC"/>
    <property type="match status" value="1"/>
</dbReference>
<comment type="similarity">
    <text evidence="2 8">Belongs to the carbamoyltransferase HypF family.</text>
</comment>
<evidence type="ECO:0000256" key="8">
    <source>
        <dbReference type="PIRNR" id="PIRNR006256"/>
    </source>
</evidence>
<dbReference type="Gene3D" id="3.90.870.50">
    <property type="match status" value="1"/>
</dbReference>
<keyword evidence="3" id="KW-0436">Ligase</keyword>
<dbReference type="InterPro" id="IPR004421">
    <property type="entry name" value="Carbamoyltransferase_HypF"/>
</dbReference>
<evidence type="ECO:0000256" key="4">
    <source>
        <dbReference type="ARBA" id="ARBA00022723"/>
    </source>
</evidence>
<dbReference type="GO" id="GO:0003725">
    <property type="term" value="F:double-stranded RNA binding"/>
    <property type="evidence" value="ECO:0007669"/>
    <property type="project" value="InterPro"/>
</dbReference>
<keyword evidence="13" id="KW-1185">Reference proteome</keyword>
<protein>
    <recommendedName>
        <fullName evidence="8">Carbamoyltransferase HypF</fullName>
        <ecNumber evidence="8">6.2.-.-</ecNumber>
    </recommendedName>
</protein>
<dbReference type="EMBL" id="JABVCQ010000011">
    <property type="protein sequence ID" value="MBB1125896.1"/>
    <property type="molecule type" value="Genomic_DNA"/>
</dbReference>
<evidence type="ECO:0000313" key="13">
    <source>
        <dbReference type="Proteomes" id="UP000548632"/>
    </source>
</evidence>
<evidence type="ECO:0000256" key="9">
    <source>
        <dbReference type="PROSITE-ProRule" id="PRU00520"/>
    </source>
</evidence>
<reference evidence="12 13" key="1">
    <citation type="journal article" date="2020" name="Arch. Microbiol.">
        <title>The genome sequence of the giant phototrophic gammaproteobacterium Thiospirillum jenense gives insight into its physiological properties and phylogenetic relationships.</title>
        <authorList>
            <person name="Imhoff J.F."/>
            <person name="Meyer T.E."/>
            <person name="Kyndt J.A."/>
        </authorList>
    </citation>
    <scope>NUCLEOTIDE SEQUENCE [LARGE SCALE GENOMIC DNA]</scope>
    <source>
        <strain evidence="12 13">DSM 216</strain>
    </source>
</reference>
<dbReference type="AlphaFoldDB" id="A0A839HES7"/>